<evidence type="ECO:0000313" key="1">
    <source>
        <dbReference type="EMBL" id="CDZ78108.1"/>
    </source>
</evidence>
<dbReference type="STRING" id="1034943.BN59_02415"/>
<sequence>MSTAETREVAKGKGRRYVEPSIKVSSVLIKAVNGYESERAAKEYTYHYLSFLQFNKTDKLAAASHFVKAVLFSDRFISDADRSALNNGKLCTTIENFLNKNAKELQKELGSKTELTSVDQLIDFLNQRDPISTLIRALEDYHKERKEGEEYYGWFIFNLFKFSKADKLNAVEKLIKALQGVKVTFSSTDIAALNQGTLRDLINEHIWQNGMALADKLQVDEISCLDDLIEVYSEPVAVLNP</sequence>
<dbReference type="AlphaFoldDB" id="A0A078L262"/>
<accession>A0A078L262</accession>
<evidence type="ECO:0000313" key="2">
    <source>
        <dbReference type="Proteomes" id="UP000044071"/>
    </source>
</evidence>
<proteinExistence type="predicted"/>
<protein>
    <submittedName>
        <fullName evidence="1">Uncharacterized protein</fullName>
    </submittedName>
</protein>
<name>A0A078L262_9GAMM</name>
<gene>
    <name evidence="1" type="ORF">BN59_02415</name>
</gene>
<reference evidence="1 2" key="1">
    <citation type="submission" date="2014-06" db="EMBL/GenBank/DDBJ databases">
        <authorList>
            <person name="Urmite Genomes Urmite Genomes"/>
        </authorList>
    </citation>
    <scope>NUCLEOTIDE SEQUENCE [LARGE SCALE GENOMIC DNA]</scope>
</reference>
<dbReference type="Proteomes" id="UP000044071">
    <property type="component" value="Unassembled WGS sequence"/>
</dbReference>
<organism evidence="1 2">
    <name type="scientific">Legionella massiliensis</name>
    <dbReference type="NCBI Taxonomy" id="1034943"/>
    <lineage>
        <taxon>Bacteria</taxon>
        <taxon>Pseudomonadati</taxon>
        <taxon>Pseudomonadota</taxon>
        <taxon>Gammaproteobacteria</taxon>
        <taxon>Legionellales</taxon>
        <taxon>Legionellaceae</taxon>
        <taxon>Legionella</taxon>
    </lineage>
</organism>
<keyword evidence="2" id="KW-1185">Reference proteome</keyword>
<dbReference type="eggNOG" id="COG0666">
    <property type="taxonomic scope" value="Bacteria"/>
</dbReference>
<dbReference type="EMBL" id="CCSB01000003">
    <property type="protein sequence ID" value="CDZ78108.1"/>
    <property type="molecule type" value="Genomic_DNA"/>
</dbReference>